<evidence type="ECO:0000256" key="10">
    <source>
        <dbReference type="ARBA" id="ARBA00023157"/>
    </source>
</evidence>
<dbReference type="Pfam" id="PF00530">
    <property type="entry name" value="SRCR"/>
    <property type="match status" value="10"/>
</dbReference>
<dbReference type="Gene3D" id="3.10.250.10">
    <property type="entry name" value="SRCR-like domain"/>
    <property type="match status" value="10"/>
</dbReference>
<feature type="disulfide bond" evidence="12">
    <location>
        <begin position="847"/>
        <end position="857"/>
    </location>
</feature>
<feature type="domain" description="SRCR" evidence="15">
    <location>
        <begin position="138"/>
        <end position="238"/>
    </location>
</feature>
<feature type="domain" description="SRCR" evidence="15">
    <location>
        <begin position="881"/>
        <end position="981"/>
    </location>
</feature>
<feature type="domain" description="SRCR" evidence="15">
    <location>
        <begin position="664"/>
        <end position="764"/>
    </location>
</feature>
<feature type="domain" description="SRCR" evidence="15">
    <location>
        <begin position="354"/>
        <end position="454"/>
    </location>
</feature>
<dbReference type="PANTHER" id="PTHR48071:SF15">
    <property type="entry name" value="SRCR DOMAIN-CONTAINING PROTEIN"/>
    <property type="match status" value="1"/>
</dbReference>
<feature type="domain" description="SRCR" evidence="15">
    <location>
        <begin position="560"/>
        <end position="660"/>
    </location>
</feature>
<dbReference type="PRINTS" id="PR00258">
    <property type="entry name" value="SPERACTRCPTR"/>
</dbReference>
<feature type="disulfide bond" evidence="12">
    <location>
        <begin position="585"/>
        <end position="649"/>
    </location>
</feature>
<feature type="disulfide bond" evidence="12">
    <location>
        <begin position="71"/>
        <end position="132"/>
    </location>
</feature>
<comment type="caution">
    <text evidence="12">Lacks conserved residue(s) required for the propagation of feature annotation.</text>
</comment>
<feature type="disulfide bond" evidence="12">
    <location>
        <begin position="207"/>
        <end position="217"/>
    </location>
</feature>
<feature type="disulfide bond" evidence="12">
    <location>
        <begin position="392"/>
        <end position="453"/>
    </location>
</feature>
<dbReference type="PROSITE" id="PS50287">
    <property type="entry name" value="SRCR_2"/>
    <property type="match status" value="10"/>
</dbReference>
<evidence type="ECO:0000256" key="9">
    <source>
        <dbReference type="ARBA" id="ARBA00023136"/>
    </source>
</evidence>
<dbReference type="GO" id="GO:0005615">
    <property type="term" value="C:extracellular space"/>
    <property type="evidence" value="ECO:0007669"/>
    <property type="project" value="TreeGrafter"/>
</dbReference>
<dbReference type="PANTHER" id="PTHR48071">
    <property type="entry name" value="SRCR DOMAIN-CONTAINING PROTEIN"/>
    <property type="match status" value="1"/>
</dbReference>
<dbReference type="FunFam" id="3.10.250.10:FF:000002">
    <property type="entry name" value="Scavenger receptor cysteine-rich type 1 protein M130"/>
    <property type="match status" value="1"/>
</dbReference>
<feature type="disulfide bond" evidence="12">
    <location>
        <begin position="702"/>
        <end position="763"/>
    </location>
</feature>
<keyword evidence="8 14" id="KW-1133">Transmembrane helix</keyword>
<feature type="disulfide bond" evidence="12">
    <location>
        <begin position="176"/>
        <end position="237"/>
    </location>
</feature>
<dbReference type="FunFam" id="3.10.250.10:FF:000016">
    <property type="entry name" value="Scavenger receptor cysteine-rich protein type 12"/>
    <property type="match status" value="1"/>
</dbReference>
<evidence type="ECO:0000256" key="14">
    <source>
        <dbReference type="SAM" id="Phobius"/>
    </source>
</evidence>
<keyword evidence="6" id="KW-0732">Signal</keyword>
<dbReference type="Proteomes" id="UP000504632">
    <property type="component" value="Chromosome 1"/>
</dbReference>
<name>A0A6J2X014_CHACN</name>
<feature type="disulfide bond" evidence="12">
    <location>
        <begin position="379"/>
        <end position="443"/>
    </location>
</feature>
<keyword evidence="11" id="KW-0325">Glycoprotein</keyword>
<dbReference type="InParanoid" id="A0A6J2X014"/>
<feature type="disulfide bond" evidence="12">
    <location>
        <begin position="598"/>
        <end position="659"/>
    </location>
</feature>
<evidence type="ECO:0000256" key="8">
    <source>
        <dbReference type="ARBA" id="ARBA00022989"/>
    </source>
</evidence>
<evidence type="ECO:0000256" key="7">
    <source>
        <dbReference type="ARBA" id="ARBA00022737"/>
    </source>
</evidence>
<dbReference type="FunFam" id="3.10.250.10:FF:000012">
    <property type="entry name" value="CD163 molecule like 1"/>
    <property type="match status" value="2"/>
</dbReference>
<keyword evidence="16" id="KW-1185">Reference proteome</keyword>
<feature type="domain" description="SRCR" evidence="15">
    <location>
        <begin position="249"/>
        <end position="346"/>
    </location>
</feature>
<keyword evidence="7" id="KW-0677">Repeat</keyword>
<feature type="domain" description="SRCR" evidence="15">
    <location>
        <begin position="459"/>
        <end position="555"/>
    </location>
</feature>
<feature type="disulfide bond" evidence="12">
    <location>
        <begin position="950"/>
        <end position="960"/>
    </location>
</feature>
<evidence type="ECO:0000256" key="12">
    <source>
        <dbReference type="PROSITE-ProRule" id="PRU00196"/>
    </source>
</evidence>
<feature type="disulfide bond" evidence="12">
    <location>
        <begin position="1051"/>
        <end position="1061"/>
    </location>
</feature>
<feature type="domain" description="SRCR" evidence="15">
    <location>
        <begin position="33"/>
        <end position="133"/>
    </location>
</feature>
<evidence type="ECO:0000256" key="11">
    <source>
        <dbReference type="ARBA" id="ARBA00023180"/>
    </source>
</evidence>
<evidence type="ECO:0000256" key="1">
    <source>
        <dbReference type="ARBA" id="ARBA00004251"/>
    </source>
</evidence>
<dbReference type="SUPFAM" id="SSF56487">
    <property type="entry name" value="SRCR-like"/>
    <property type="match status" value="10"/>
</dbReference>
<evidence type="ECO:0000256" key="13">
    <source>
        <dbReference type="SAM" id="MobiDB-lite"/>
    </source>
</evidence>
<feature type="disulfide bond" evidence="12">
    <location>
        <begin position="689"/>
        <end position="753"/>
    </location>
</feature>
<dbReference type="FunFam" id="3.10.250.10:FF:000031">
    <property type="entry name" value="RIKEN cDNA 5830411N06, isoform CRA_a"/>
    <property type="match status" value="1"/>
</dbReference>
<evidence type="ECO:0000256" key="4">
    <source>
        <dbReference type="ARBA" id="ARBA00022525"/>
    </source>
</evidence>
<feature type="disulfide bond" evidence="12">
    <location>
        <begin position="733"/>
        <end position="743"/>
    </location>
</feature>
<feature type="disulfide bond" evidence="12">
    <location>
        <begin position="58"/>
        <end position="122"/>
    </location>
</feature>
<dbReference type="RefSeq" id="XP_030649731.1">
    <property type="nucleotide sequence ID" value="XM_030793871.1"/>
</dbReference>
<feature type="disulfide bond" evidence="12">
    <location>
        <begin position="906"/>
        <end position="970"/>
    </location>
</feature>
<feature type="disulfide bond" evidence="12">
    <location>
        <begin position="102"/>
        <end position="112"/>
    </location>
</feature>
<feature type="disulfide bond" evidence="12">
    <location>
        <begin position="524"/>
        <end position="534"/>
    </location>
</feature>
<dbReference type="InterPro" id="IPR036772">
    <property type="entry name" value="SRCR-like_dom_sf"/>
</dbReference>
<dbReference type="SMART" id="SM00202">
    <property type="entry name" value="SR"/>
    <property type="match status" value="10"/>
</dbReference>
<dbReference type="FunFam" id="3.10.250.10:FF:000013">
    <property type="entry name" value="CD163 molecule like 1"/>
    <property type="match status" value="1"/>
</dbReference>
<dbReference type="FunFam" id="3.10.250.10:FF:000004">
    <property type="entry name" value="Scavenger receptor cysteine-rich type 1 protein M130"/>
    <property type="match status" value="1"/>
</dbReference>
<dbReference type="GO" id="GO:0005737">
    <property type="term" value="C:cytoplasm"/>
    <property type="evidence" value="ECO:0007669"/>
    <property type="project" value="UniProtKB-ARBA"/>
</dbReference>
<reference evidence="17" key="1">
    <citation type="submission" date="2025-08" db="UniProtKB">
        <authorList>
            <consortium name="RefSeq"/>
        </authorList>
    </citation>
    <scope>IDENTIFICATION</scope>
</reference>
<dbReference type="GO" id="GO:0031638">
    <property type="term" value="P:zymogen activation"/>
    <property type="evidence" value="ECO:0007669"/>
    <property type="project" value="TreeGrafter"/>
</dbReference>
<dbReference type="PROSITE" id="PS00420">
    <property type="entry name" value="SRCR_1"/>
    <property type="match status" value="1"/>
</dbReference>
<keyword evidence="4" id="KW-0964">Secreted</keyword>
<proteinExistence type="predicted"/>
<feature type="region of interest" description="Disordered" evidence="13">
    <location>
        <begin position="1"/>
        <end position="25"/>
    </location>
</feature>
<feature type="domain" description="SRCR" evidence="15">
    <location>
        <begin position="769"/>
        <end position="876"/>
    </location>
</feature>
<comment type="subcellular location">
    <subcellularLocation>
        <location evidence="1">Cell membrane</location>
        <topology evidence="1">Single-pass type I membrane protein</topology>
    </subcellularLocation>
    <subcellularLocation>
        <location evidence="2">Secreted</location>
    </subcellularLocation>
</comment>
<evidence type="ECO:0000259" key="15">
    <source>
        <dbReference type="PROSITE" id="PS50287"/>
    </source>
</evidence>
<evidence type="ECO:0000256" key="5">
    <source>
        <dbReference type="ARBA" id="ARBA00022692"/>
    </source>
</evidence>
<protein>
    <submittedName>
        <fullName evidence="17">LOW QUALITY PROTEIN: antigen WC1.1-like</fullName>
    </submittedName>
</protein>
<evidence type="ECO:0000313" key="17">
    <source>
        <dbReference type="RefSeq" id="XP_030649731.1"/>
    </source>
</evidence>
<evidence type="ECO:0000256" key="3">
    <source>
        <dbReference type="ARBA" id="ARBA00022475"/>
    </source>
</evidence>
<keyword evidence="9 14" id="KW-0472">Membrane</keyword>
<feature type="domain" description="SRCR" evidence="15">
    <location>
        <begin position="986"/>
        <end position="1082"/>
    </location>
</feature>
<dbReference type="GO" id="GO:0005886">
    <property type="term" value="C:plasma membrane"/>
    <property type="evidence" value="ECO:0007669"/>
    <property type="project" value="UniProtKB-SubCell"/>
</dbReference>
<keyword evidence="3" id="KW-1003">Cell membrane</keyword>
<evidence type="ECO:0000256" key="2">
    <source>
        <dbReference type="ARBA" id="ARBA00004613"/>
    </source>
</evidence>
<keyword evidence="10 12" id="KW-1015">Disulfide bond</keyword>
<feature type="disulfide bond" evidence="12">
    <location>
        <begin position="919"/>
        <end position="980"/>
    </location>
</feature>
<feature type="disulfide bond" evidence="12">
    <location>
        <begin position="317"/>
        <end position="327"/>
    </location>
</feature>
<organism evidence="16 17">
    <name type="scientific">Chanos chanos</name>
    <name type="common">Milkfish</name>
    <name type="synonym">Mugil chanos</name>
    <dbReference type="NCBI Taxonomy" id="29144"/>
    <lineage>
        <taxon>Eukaryota</taxon>
        <taxon>Metazoa</taxon>
        <taxon>Chordata</taxon>
        <taxon>Craniata</taxon>
        <taxon>Vertebrata</taxon>
        <taxon>Euteleostomi</taxon>
        <taxon>Actinopterygii</taxon>
        <taxon>Neopterygii</taxon>
        <taxon>Teleostei</taxon>
        <taxon>Ostariophysi</taxon>
        <taxon>Gonorynchiformes</taxon>
        <taxon>Chanidae</taxon>
        <taxon>Chanos</taxon>
    </lineage>
</organism>
<dbReference type="OrthoDB" id="536948at2759"/>
<feature type="disulfide bond" evidence="12">
    <location>
        <begin position="629"/>
        <end position="639"/>
    </location>
</feature>
<gene>
    <name evidence="17" type="primary">LOC115829670</name>
</gene>
<dbReference type="GO" id="GO:0004252">
    <property type="term" value="F:serine-type endopeptidase activity"/>
    <property type="evidence" value="ECO:0007669"/>
    <property type="project" value="TreeGrafter"/>
</dbReference>
<feature type="disulfide bond" evidence="12">
    <location>
        <begin position="423"/>
        <end position="433"/>
    </location>
</feature>
<accession>A0A6J2X014</accession>
<evidence type="ECO:0000313" key="16">
    <source>
        <dbReference type="Proteomes" id="UP000504632"/>
    </source>
</evidence>
<evidence type="ECO:0000256" key="6">
    <source>
        <dbReference type="ARBA" id="ARBA00022729"/>
    </source>
</evidence>
<feature type="transmembrane region" description="Helical" evidence="14">
    <location>
        <begin position="1105"/>
        <end position="1126"/>
    </location>
</feature>
<dbReference type="GeneID" id="115829670"/>
<keyword evidence="5 14" id="KW-0812">Transmembrane</keyword>
<dbReference type="InterPro" id="IPR001190">
    <property type="entry name" value="SRCR"/>
</dbReference>
<dbReference type="FunFam" id="3.10.250.10:FF:000009">
    <property type="entry name" value="WC1"/>
    <property type="match status" value="3"/>
</dbReference>
<feature type="disulfide bond" evidence="12">
    <location>
        <begin position="163"/>
        <end position="227"/>
    </location>
</feature>
<sequence length="1310" mass="142519">MTKIIVSTADAEEETTPKRGAASVVWGQSHKKPRLAGGSNLCSGRVEVVHGKTWDTVCGGDFDLQDAEVVCRELGCGVPVEVLGAATFGKGEGQVWSEEIQCRGNESQIFFCPTSSSQKRNCSHDNDVGLICTAYTDFRLVNGFDSCSGRVELQYLSEWGTVCDVSWDIRASNVLCGQLSCGSAVAIVGGDWFREGSGQIWSDVFDCQGNETRLSACVISSWSRAACSHRQDAGVICSSSSMSVHYGRAQLTGERECEGEVEVYLHEVWRRVLLDSWSVTEASVVCRQLGCGSVVKFYGSSPSSPGASDECLTGFQCSGTEAHLGNCSFPQTTNCSSSQQLSITCTGEYCHRFLRLVGSGSDCAGRLEVFHEGTWGTVCDDSWDIKDAQVACRQLQCGEALSGPVPAWFGPGTGPIWLDEVDCMGNESSLWSCLSEGWGQHDCGHKEDVGVLCSDFKEIRLTEGCSGNLEVFYNGTWGNVCMNQMDSDTVSLICQELNCGKSGSVDFTGPRVSSAPNWIDFMKCRKHDIGLWNCPSSPWGQNECSDQRIAQITCSDHLPLRLEGGEDQCSGRLEVYHNGIWGSVCDDLWDIRDAQAVCRQLGCGPALRADGNAAFGRGEGAVWLSRVECRGNEIHLWDCSLSLKNHTDCSHEEDAGLTCTGYVTRLSDGSDLCSGRLELFRGEEWVTVCDADFEVLDAEVVCRELGCGVPVEVLGAAAFGKGEGQVWSEEIQCKGDESHIFFCPMSPSQSQNCSHDNDVGLICSAYTDFRLVNGSDSCCGRVELQYLSEWGTVCDVSWDIRATSVLCRQLSCGSAVAILGCGSVVRFYGSSPSSPGASDECLTGFQCSGTEAHLGNCSFPQTTPCSSSQQLSIICSGHRSLRLVGSGSDCAGRLEVFHEGSWGTVCDDSWDIKDAQVVCRQLQCGEALSGPVPAWFGPGTGPIWLDEVDCMGNETSLWSCLSEGWGRHDCGQKEDVGVLCSEFKEIRLTEGCSGNLEVFYNGTWGNVCMNQMDSDTVSFVCQELNCGKSGSVDWARSRVNSAPNWIDGVKCRKHDISLWNCPSSPWGQNECSDLEVAQIDCSVSTTRQTIHVQTQPLADLSIPTALFLVLGTLLLLLLVLLVVLLCQNRALRRALSKRRHITLHEVVYEEIDHRLITERTTDSVQRGRLLSEGQNSGYEDVEDDLFSAESLTEEKVEYYDDVKTTNDLTEEMVTQDSPENYDDVISTGQSPDSVIVEEIVAELPAESYDDVITVGENPEIVVDLISSEVSLEDCDDSITSGHVPSDLIVDGVDEYDGVEIVDEKQEKQLD</sequence>